<keyword evidence="2" id="KW-1185">Reference proteome</keyword>
<organism evidence="1 2">
    <name type="scientific">Pseudoalteromonas aurantia 208</name>
    <dbReference type="NCBI Taxonomy" id="1314867"/>
    <lineage>
        <taxon>Bacteria</taxon>
        <taxon>Pseudomonadati</taxon>
        <taxon>Pseudomonadota</taxon>
        <taxon>Gammaproteobacteria</taxon>
        <taxon>Alteromonadales</taxon>
        <taxon>Pseudoalteromonadaceae</taxon>
        <taxon>Pseudoalteromonas</taxon>
    </lineage>
</organism>
<evidence type="ECO:0000313" key="1">
    <source>
        <dbReference type="EMBL" id="MBE0367051.1"/>
    </source>
</evidence>
<gene>
    <name evidence="1" type="ORF">PAUR_a0349</name>
</gene>
<dbReference type="InterPro" id="IPR011008">
    <property type="entry name" value="Dimeric_a/b-barrel"/>
</dbReference>
<dbReference type="NCBIfam" id="NF008333">
    <property type="entry name" value="PRK11118.1"/>
    <property type="match status" value="1"/>
</dbReference>
<evidence type="ECO:0000313" key="2">
    <source>
        <dbReference type="Proteomes" id="UP000615755"/>
    </source>
</evidence>
<dbReference type="Pfam" id="PF08803">
    <property type="entry name" value="ydhR"/>
    <property type="match status" value="1"/>
</dbReference>
<dbReference type="Proteomes" id="UP000615755">
    <property type="component" value="Unassembled WGS sequence"/>
</dbReference>
<protein>
    <recommendedName>
        <fullName evidence="3">Monooxygenase</fullName>
    </recommendedName>
</protein>
<dbReference type="PANTHER" id="PTHR39169">
    <property type="match status" value="1"/>
</dbReference>
<proteinExistence type="predicted"/>
<dbReference type="RefSeq" id="WP_192506516.1">
    <property type="nucleotide sequence ID" value="NZ_AQGV01000011.1"/>
</dbReference>
<dbReference type="EMBL" id="AQGV01000011">
    <property type="protein sequence ID" value="MBE0367051.1"/>
    <property type="molecule type" value="Genomic_DNA"/>
</dbReference>
<sequence>MPKLLQVDFTLPVSNNADMQEKMRELANSINAEPGVIWKIWTFNAEQSLGGGVYLFDTHSNAQQYLDMHSSRLTQMGITNIRGVIFDINEPLSNINHAPLTV</sequence>
<comment type="caution">
    <text evidence="1">The sequence shown here is derived from an EMBL/GenBank/DDBJ whole genome shotgun (WGS) entry which is preliminary data.</text>
</comment>
<accession>A0ABR9E7U4</accession>
<dbReference type="Gene3D" id="3.30.70.100">
    <property type="match status" value="1"/>
</dbReference>
<dbReference type="InterPro" id="IPR014910">
    <property type="entry name" value="YdhR"/>
</dbReference>
<name>A0ABR9E7U4_9GAMM</name>
<dbReference type="PANTHER" id="PTHR39169:SF1">
    <property type="entry name" value="MONOOXYGENASE YDHR-RELATED"/>
    <property type="match status" value="1"/>
</dbReference>
<dbReference type="SUPFAM" id="SSF54909">
    <property type="entry name" value="Dimeric alpha+beta barrel"/>
    <property type="match status" value="1"/>
</dbReference>
<reference evidence="1 2" key="1">
    <citation type="submission" date="2015-03" db="EMBL/GenBank/DDBJ databases">
        <title>Genome sequence of Pseudoalteromonas aurantia.</title>
        <authorList>
            <person name="Xie B.-B."/>
            <person name="Rong J.-C."/>
            <person name="Qin Q.-L."/>
            <person name="Zhang Y.-Z."/>
        </authorList>
    </citation>
    <scope>NUCLEOTIDE SEQUENCE [LARGE SCALE GENOMIC DNA]</scope>
    <source>
        <strain evidence="1 2">208</strain>
    </source>
</reference>
<evidence type="ECO:0008006" key="3">
    <source>
        <dbReference type="Google" id="ProtNLM"/>
    </source>
</evidence>